<gene>
    <name evidence="4" type="ORF">Pcinc_044148</name>
</gene>
<organism evidence="4 5">
    <name type="scientific">Petrolisthes cinctipes</name>
    <name type="common">Flat porcelain crab</name>
    <dbReference type="NCBI Taxonomy" id="88211"/>
    <lineage>
        <taxon>Eukaryota</taxon>
        <taxon>Metazoa</taxon>
        <taxon>Ecdysozoa</taxon>
        <taxon>Arthropoda</taxon>
        <taxon>Crustacea</taxon>
        <taxon>Multicrustacea</taxon>
        <taxon>Malacostraca</taxon>
        <taxon>Eumalacostraca</taxon>
        <taxon>Eucarida</taxon>
        <taxon>Decapoda</taxon>
        <taxon>Pleocyemata</taxon>
        <taxon>Anomura</taxon>
        <taxon>Galatheoidea</taxon>
        <taxon>Porcellanidae</taxon>
        <taxon>Petrolisthes</taxon>
    </lineage>
</organism>
<accession>A0AAE1BED1</accession>
<evidence type="ECO:0000313" key="4">
    <source>
        <dbReference type="EMBL" id="KAK3849082.1"/>
    </source>
</evidence>
<dbReference type="GO" id="GO:0008092">
    <property type="term" value="F:cytoskeletal protein binding"/>
    <property type="evidence" value="ECO:0007669"/>
    <property type="project" value="InterPro"/>
</dbReference>
<dbReference type="PANTHER" id="PTHR13429">
    <property type="entry name" value="FERM DOMAIN (PROTEIN4.1-EZRIN-RADIXIN-MOESIN) FAMILY"/>
    <property type="match status" value="1"/>
</dbReference>
<dbReference type="InterPro" id="IPR014352">
    <property type="entry name" value="FERM/acyl-CoA-bd_prot_sf"/>
</dbReference>
<dbReference type="PRINTS" id="PR00661">
    <property type="entry name" value="ERMFAMILY"/>
</dbReference>
<sequence>GLDAGGVPLLQFKFRVQFYVETHLLLRDDLSRLHYYLQLRENVLQYNQPINEEAAFLLASYALQADLGDYCEDRHHGQYFDYNLYFPQWVVERVGVSYVLDHTPPMHRDNLGLTQGEAHAQYIREASQQEASHNLHLYRLRYKKHDPTPQVVTAICARGLDIYEEESGPLQSTRKLICAFNWSTIGKLSFE</sequence>
<feature type="non-terminal residue" evidence="4">
    <location>
        <position position="191"/>
    </location>
</feature>
<dbReference type="GO" id="GO:0048731">
    <property type="term" value="P:system development"/>
    <property type="evidence" value="ECO:0007669"/>
    <property type="project" value="UniProtKB-ARBA"/>
</dbReference>
<dbReference type="AlphaFoldDB" id="A0AAE1BED1"/>
<keyword evidence="5" id="KW-1185">Reference proteome</keyword>
<feature type="non-terminal residue" evidence="4">
    <location>
        <position position="1"/>
    </location>
</feature>
<dbReference type="Gene3D" id="2.30.29.30">
    <property type="entry name" value="Pleckstrin-homology domain (PH domain)/Phosphotyrosine-binding domain (PTB)"/>
    <property type="match status" value="1"/>
</dbReference>
<dbReference type="CDD" id="cd14473">
    <property type="entry name" value="FERM_B-lobe"/>
    <property type="match status" value="1"/>
</dbReference>
<protein>
    <recommendedName>
        <fullName evidence="3">FERM domain-containing protein</fullName>
    </recommendedName>
</protein>
<dbReference type="InterPro" id="IPR019749">
    <property type="entry name" value="Band_41_domain"/>
</dbReference>
<dbReference type="PANTHER" id="PTHR13429:SF5">
    <property type="entry name" value="PROTEIN EXPANDED"/>
    <property type="match status" value="1"/>
</dbReference>
<feature type="domain" description="FERM" evidence="3">
    <location>
        <begin position="1"/>
        <end position="191"/>
    </location>
</feature>
<evidence type="ECO:0000259" key="3">
    <source>
        <dbReference type="PROSITE" id="PS50057"/>
    </source>
</evidence>
<evidence type="ECO:0000256" key="2">
    <source>
        <dbReference type="ARBA" id="ARBA00043944"/>
    </source>
</evidence>
<dbReference type="GO" id="GO:0098592">
    <property type="term" value="C:cytoplasmic side of apical plasma membrane"/>
    <property type="evidence" value="ECO:0007669"/>
    <property type="project" value="TreeGrafter"/>
</dbReference>
<dbReference type="GO" id="GO:0035332">
    <property type="term" value="P:positive regulation of hippo signaling"/>
    <property type="evidence" value="ECO:0007669"/>
    <property type="project" value="TreeGrafter"/>
</dbReference>
<dbReference type="EMBL" id="JAWQEG010009150">
    <property type="protein sequence ID" value="KAK3849082.1"/>
    <property type="molecule type" value="Genomic_DNA"/>
</dbReference>
<dbReference type="InterPro" id="IPR000299">
    <property type="entry name" value="FERM_domain"/>
</dbReference>
<dbReference type="InterPro" id="IPR035963">
    <property type="entry name" value="FERM_2"/>
</dbReference>
<dbReference type="SUPFAM" id="SSF47031">
    <property type="entry name" value="Second domain of FERM"/>
    <property type="match status" value="1"/>
</dbReference>
<dbReference type="PRINTS" id="PR00935">
    <property type="entry name" value="BAND41"/>
</dbReference>
<name>A0AAE1BED1_PETCI</name>
<dbReference type="Proteomes" id="UP001286313">
    <property type="component" value="Unassembled WGS sequence"/>
</dbReference>
<dbReference type="InterPro" id="IPR047145">
    <property type="entry name" value="FRMD6-like"/>
</dbReference>
<dbReference type="InterPro" id="IPR011993">
    <property type="entry name" value="PH-like_dom_sf"/>
</dbReference>
<dbReference type="InterPro" id="IPR000798">
    <property type="entry name" value="Ez/rad/moesin-like"/>
</dbReference>
<evidence type="ECO:0000313" key="5">
    <source>
        <dbReference type="Proteomes" id="UP001286313"/>
    </source>
</evidence>
<dbReference type="Gene3D" id="1.20.80.10">
    <property type="match status" value="1"/>
</dbReference>
<dbReference type="PROSITE" id="PS50057">
    <property type="entry name" value="FERM_3"/>
    <property type="match status" value="1"/>
</dbReference>
<proteinExistence type="predicted"/>
<comment type="subcellular location">
    <subcellularLocation>
        <location evidence="1">Cell junction</location>
        <location evidence="1">Adherens junction</location>
    </subcellularLocation>
    <subcellularLocation>
        <location evidence="2">Cell projection</location>
        <location evidence="2">Rhabdomere</location>
    </subcellularLocation>
</comment>
<reference evidence="4" key="1">
    <citation type="submission" date="2023-10" db="EMBL/GenBank/DDBJ databases">
        <title>Genome assemblies of two species of porcelain crab, Petrolisthes cinctipes and Petrolisthes manimaculis (Anomura: Porcellanidae).</title>
        <authorList>
            <person name="Angst P."/>
        </authorList>
    </citation>
    <scope>NUCLEOTIDE SEQUENCE</scope>
    <source>
        <strain evidence="4">PB745_01</strain>
        <tissue evidence="4">Gill</tissue>
    </source>
</reference>
<dbReference type="Pfam" id="PF00373">
    <property type="entry name" value="FERM_M"/>
    <property type="match status" value="1"/>
</dbReference>
<dbReference type="GO" id="GO:0005912">
    <property type="term" value="C:adherens junction"/>
    <property type="evidence" value="ECO:0007669"/>
    <property type="project" value="UniProtKB-SubCell"/>
</dbReference>
<dbReference type="InterPro" id="IPR019748">
    <property type="entry name" value="FERM_central"/>
</dbReference>
<dbReference type="GO" id="GO:0009887">
    <property type="term" value="P:animal organ morphogenesis"/>
    <property type="evidence" value="ECO:0007669"/>
    <property type="project" value="UniProtKB-ARBA"/>
</dbReference>
<evidence type="ECO:0000256" key="1">
    <source>
        <dbReference type="ARBA" id="ARBA00004536"/>
    </source>
</evidence>
<comment type="caution">
    <text evidence="4">The sequence shown here is derived from an EMBL/GenBank/DDBJ whole genome shotgun (WGS) entry which is preliminary data.</text>
</comment>